<proteinExistence type="predicted"/>
<dbReference type="EMBL" id="JAUSUD010000004">
    <property type="protein sequence ID" value="MDQ0230116.1"/>
    <property type="molecule type" value="Genomic_DNA"/>
</dbReference>
<comment type="caution">
    <text evidence="1">The sequence shown here is derived from an EMBL/GenBank/DDBJ whole genome shotgun (WGS) entry which is preliminary data.</text>
</comment>
<sequence length="36" mass="4207">MNIRFADESDTKSFTRLMNKAFEAYKHEIPQSSALE</sequence>
<evidence type="ECO:0008006" key="3">
    <source>
        <dbReference type="Google" id="ProtNLM"/>
    </source>
</evidence>
<dbReference type="Proteomes" id="UP001234495">
    <property type="component" value="Unassembled WGS sequence"/>
</dbReference>
<keyword evidence="2" id="KW-1185">Reference proteome</keyword>
<evidence type="ECO:0000313" key="2">
    <source>
        <dbReference type="Proteomes" id="UP001234495"/>
    </source>
</evidence>
<accession>A0ABT9ZCY3</accession>
<reference evidence="1 2" key="1">
    <citation type="submission" date="2023-07" db="EMBL/GenBank/DDBJ databases">
        <title>Genomic Encyclopedia of Type Strains, Phase IV (KMG-IV): sequencing the most valuable type-strain genomes for metagenomic binning, comparative biology and taxonomic classification.</title>
        <authorList>
            <person name="Goeker M."/>
        </authorList>
    </citation>
    <scope>NUCLEOTIDE SEQUENCE [LARGE SCALE GENOMIC DNA]</scope>
    <source>
        <strain evidence="1 2">DSM 29005</strain>
    </source>
</reference>
<name>A0ABT9ZCY3_9BACI</name>
<evidence type="ECO:0000313" key="1">
    <source>
        <dbReference type="EMBL" id="MDQ0230116.1"/>
    </source>
</evidence>
<organism evidence="1 2">
    <name type="scientific">Metabacillus malikii</name>
    <dbReference type="NCBI Taxonomy" id="1504265"/>
    <lineage>
        <taxon>Bacteria</taxon>
        <taxon>Bacillati</taxon>
        <taxon>Bacillota</taxon>
        <taxon>Bacilli</taxon>
        <taxon>Bacillales</taxon>
        <taxon>Bacillaceae</taxon>
        <taxon>Metabacillus</taxon>
    </lineage>
</organism>
<protein>
    <recommendedName>
        <fullName evidence="3">GNAT family N-acetyltransferase</fullName>
    </recommendedName>
</protein>
<gene>
    <name evidence="1" type="ORF">J2S19_001368</name>
</gene>